<protein>
    <submittedName>
        <fullName evidence="3">HNH endonuclease</fullName>
    </submittedName>
</protein>
<keyword evidence="4" id="KW-1185">Reference proteome</keyword>
<dbReference type="Pfam" id="PF02720">
    <property type="entry name" value="DUF222"/>
    <property type="match status" value="1"/>
</dbReference>
<dbReference type="GO" id="GO:0004519">
    <property type="term" value="F:endonuclease activity"/>
    <property type="evidence" value="ECO:0007669"/>
    <property type="project" value="UniProtKB-KW"/>
</dbReference>
<dbReference type="SMART" id="SM00507">
    <property type="entry name" value="HNHc"/>
    <property type="match status" value="1"/>
</dbReference>
<reference evidence="3 4" key="1">
    <citation type="submission" date="2020-05" db="EMBL/GenBank/DDBJ databases">
        <title>MicrobeNet Type strains.</title>
        <authorList>
            <person name="Nicholson A.C."/>
        </authorList>
    </citation>
    <scope>NUCLEOTIDE SEQUENCE [LARGE SCALE GENOMIC DNA]</scope>
    <source>
        <strain evidence="3 4">JCM 3224</strain>
    </source>
</reference>
<keyword evidence="3" id="KW-0540">Nuclease</keyword>
<proteinExistence type="predicted"/>
<keyword evidence="3" id="KW-0378">Hydrolase</keyword>
<dbReference type="EMBL" id="JABELX010000026">
    <property type="protein sequence ID" value="NNH75714.1"/>
    <property type="molecule type" value="Genomic_DNA"/>
</dbReference>
<accession>A0A849CAR7</accession>
<evidence type="ECO:0000313" key="3">
    <source>
        <dbReference type="EMBL" id="NNH75714.1"/>
    </source>
</evidence>
<evidence type="ECO:0000259" key="2">
    <source>
        <dbReference type="SMART" id="SM00507"/>
    </source>
</evidence>
<dbReference type="InterPro" id="IPR003870">
    <property type="entry name" value="DUF222"/>
</dbReference>
<keyword evidence="3" id="KW-0255">Endonuclease</keyword>
<dbReference type="Proteomes" id="UP000586827">
    <property type="component" value="Unassembled WGS sequence"/>
</dbReference>
<sequence>MHSTPAPIADPVMDAALSMLEAGLAQLRSARSEVLSNPERLAVLQRLETVARALPGVGLQVVAQLHEQWGSTDFGTNNLIDTLADGLRISPAEARARWRAADDLAWHTAHTGQVLEPPLPATAAAQCEGVIGAAHVKVIREALHHLPATVDAGTTAQAEAELARHARMLRPDQLRKAADRLEALLNPDGNFSDLDRARRRSLRVGRQGPDLMSVCTLVADPELRAYLEATLAKGAKPGVGNPEDATPCLDDDPDAEVVQRDRRTPEQRQHDALKAVLRDTLASGRLGQHRGLPVTVIVSTTLTELEAAGREAVAESTDADAPLASGIPVVTGGGSLLPMRDLLRLAAHARHYLAVFDNDSGRPLYLGRSKRLGTVDQRIVLHARDIGCTFPGCGKPGYLCQAHHRTEWFTGGRTDADQLTLVCETHHQLAGITDTDWSAGVAPPGHRRAGRTQWIPPGQYDRRRRPRMNHFHHPGEYLTPDAAADTPT</sequence>
<comment type="caution">
    <text evidence="3">The sequence shown here is derived from an EMBL/GenBank/DDBJ whole genome shotgun (WGS) entry which is preliminary data.</text>
</comment>
<evidence type="ECO:0000256" key="1">
    <source>
        <dbReference type="SAM" id="MobiDB-lite"/>
    </source>
</evidence>
<feature type="region of interest" description="Disordered" evidence="1">
    <location>
        <begin position="435"/>
        <end position="488"/>
    </location>
</feature>
<evidence type="ECO:0000313" key="4">
    <source>
        <dbReference type="Proteomes" id="UP000586827"/>
    </source>
</evidence>
<dbReference type="InterPro" id="IPR003615">
    <property type="entry name" value="HNH_nuc"/>
</dbReference>
<dbReference type="CDD" id="cd00085">
    <property type="entry name" value="HNHc"/>
    <property type="match status" value="1"/>
</dbReference>
<dbReference type="AlphaFoldDB" id="A0A849CAR7"/>
<gene>
    <name evidence="3" type="ORF">HLB23_38690</name>
</gene>
<feature type="domain" description="HNH nuclease" evidence="2">
    <location>
        <begin position="376"/>
        <end position="428"/>
    </location>
</feature>
<name>A0A849CAR7_9NOCA</name>
<feature type="compositionally biased region" description="Basic residues" evidence="1">
    <location>
        <begin position="462"/>
        <end position="472"/>
    </location>
</feature>
<organism evidence="3 4">
    <name type="scientific">Nocardia uniformis</name>
    <dbReference type="NCBI Taxonomy" id="53432"/>
    <lineage>
        <taxon>Bacteria</taxon>
        <taxon>Bacillati</taxon>
        <taxon>Actinomycetota</taxon>
        <taxon>Actinomycetes</taxon>
        <taxon>Mycobacteriales</taxon>
        <taxon>Nocardiaceae</taxon>
        <taxon>Nocardia</taxon>
    </lineage>
</organism>
<dbReference type="RefSeq" id="WP_067529195.1">
    <property type="nucleotide sequence ID" value="NZ_JABELX010000026.1"/>
</dbReference>